<gene>
    <name evidence="1" type="ORF">CC86DRAFT_88570</name>
</gene>
<dbReference type="AlphaFoldDB" id="A0A6A7AHD6"/>
<keyword evidence="2" id="KW-1185">Reference proteome</keyword>
<sequence length="212" mass="23087">MAGPPNTGRQRHQSLINCCELQAAALGGEDGRAVDAGGDDAPARFGWCTSCALPPAASAPSFSLIVTLRPTSAVPSLPHRDITPVSWPFFIFVDLRVVLQQSLDCPLFFDSDAGGPPMHDPRPVNGCPPCNTSSAIACPHEQRLSRYPMKHIVTCAESSRMTNSRLRHAWLQSCVRELGDHFRTADYRLTHTVTPATLGTFFGARSMKDRIM</sequence>
<dbReference type="EMBL" id="MU006217">
    <property type="protein sequence ID" value="KAF2832344.1"/>
    <property type="molecule type" value="Genomic_DNA"/>
</dbReference>
<protein>
    <submittedName>
        <fullName evidence="1">Uncharacterized protein</fullName>
    </submittedName>
</protein>
<name>A0A6A7AHD6_9PLEO</name>
<dbReference type="Proteomes" id="UP000799424">
    <property type="component" value="Unassembled WGS sequence"/>
</dbReference>
<accession>A0A6A7AHD6</accession>
<evidence type="ECO:0000313" key="2">
    <source>
        <dbReference type="Proteomes" id="UP000799424"/>
    </source>
</evidence>
<evidence type="ECO:0000313" key="1">
    <source>
        <dbReference type="EMBL" id="KAF2832344.1"/>
    </source>
</evidence>
<proteinExistence type="predicted"/>
<organism evidence="1 2">
    <name type="scientific">Ophiobolus disseminans</name>
    <dbReference type="NCBI Taxonomy" id="1469910"/>
    <lineage>
        <taxon>Eukaryota</taxon>
        <taxon>Fungi</taxon>
        <taxon>Dikarya</taxon>
        <taxon>Ascomycota</taxon>
        <taxon>Pezizomycotina</taxon>
        <taxon>Dothideomycetes</taxon>
        <taxon>Pleosporomycetidae</taxon>
        <taxon>Pleosporales</taxon>
        <taxon>Pleosporineae</taxon>
        <taxon>Phaeosphaeriaceae</taxon>
        <taxon>Ophiobolus</taxon>
    </lineage>
</organism>
<reference evidence="1" key="1">
    <citation type="journal article" date="2020" name="Stud. Mycol.">
        <title>101 Dothideomycetes genomes: a test case for predicting lifestyles and emergence of pathogens.</title>
        <authorList>
            <person name="Haridas S."/>
            <person name="Albert R."/>
            <person name="Binder M."/>
            <person name="Bloem J."/>
            <person name="Labutti K."/>
            <person name="Salamov A."/>
            <person name="Andreopoulos B."/>
            <person name="Baker S."/>
            <person name="Barry K."/>
            <person name="Bills G."/>
            <person name="Bluhm B."/>
            <person name="Cannon C."/>
            <person name="Castanera R."/>
            <person name="Culley D."/>
            <person name="Daum C."/>
            <person name="Ezra D."/>
            <person name="Gonzalez J."/>
            <person name="Henrissat B."/>
            <person name="Kuo A."/>
            <person name="Liang C."/>
            <person name="Lipzen A."/>
            <person name="Lutzoni F."/>
            <person name="Magnuson J."/>
            <person name="Mondo S."/>
            <person name="Nolan M."/>
            <person name="Ohm R."/>
            <person name="Pangilinan J."/>
            <person name="Park H.-J."/>
            <person name="Ramirez L."/>
            <person name="Alfaro M."/>
            <person name="Sun H."/>
            <person name="Tritt A."/>
            <person name="Yoshinaga Y."/>
            <person name="Zwiers L.-H."/>
            <person name="Turgeon B."/>
            <person name="Goodwin S."/>
            <person name="Spatafora J."/>
            <person name="Crous P."/>
            <person name="Grigoriev I."/>
        </authorList>
    </citation>
    <scope>NUCLEOTIDE SEQUENCE</scope>
    <source>
        <strain evidence="1">CBS 113818</strain>
    </source>
</reference>